<dbReference type="AlphaFoldDB" id="A0A1J5SW11"/>
<name>A0A1J5SW11_9ZZZZ</name>
<proteinExistence type="predicted"/>
<evidence type="ECO:0000313" key="1">
    <source>
        <dbReference type="EMBL" id="OIR12663.1"/>
    </source>
</evidence>
<accession>A0A1J5SW11</accession>
<organism evidence="1">
    <name type="scientific">mine drainage metagenome</name>
    <dbReference type="NCBI Taxonomy" id="410659"/>
    <lineage>
        <taxon>unclassified sequences</taxon>
        <taxon>metagenomes</taxon>
        <taxon>ecological metagenomes</taxon>
    </lineage>
</organism>
<gene>
    <name evidence="1" type="ORF">GALL_57300</name>
</gene>
<protein>
    <submittedName>
        <fullName evidence="1">Uncharacterized protein</fullName>
    </submittedName>
</protein>
<dbReference type="EMBL" id="MLJW01000016">
    <property type="protein sequence ID" value="OIR12663.1"/>
    <property type="molecule type" value="Genomic_DNA"/>
</dbReference>
<comment type="caution">
    <text evidence="1">The sequence shown here is derived from an EMBL/GenBank/DDBJ whole genome shotgun (WGS) entry which is preliminary data.</text>
</comment>
<sequence length="486" mass="56986">MKVTKKNICETIDTIQGEYSLLFDNLILLKNFKSQKFNAQMIFEFQYKLGCSLFQLASIRNQIILEEKKLIAKKGKVEIKWFISKMQLFKKFKNGIDNCITIGKSLGDAFVWHFYQFNLPELFKNLEHEEIKIFPIGAGGIGELKFIQKYFAFNNHFVILHGISNLLRIGDISFISMKDFRLTSIGEIKTKKMGNNKVNISITAIDAIGRNFLQEQNLPDIQVTENNFYKDYFDPERFKRQIEKTKKYLSSNIRNENDENKIFYDNYHVQEFEEAIALLKNKPFNIKKVSSSLLYVTFKTSSKKISKRMFIKEDANILKKHEKEIENDIISIYDEAIPNYPIRFGSIHYDKNLSTNILIGASPLFWYPIKPEILKEIYFQNIFCLTLFNPTKLYSSLNTMGINFMKDESTGKYFLGKKLDIGIMRLEYFNYFLILIENLLHTQDAVISIINEVVSLAESKKMEFPNAKMQTEILHLFTHYNKDKID</sequence>
<reference evidence="1" key="1">
    <citation type="submission" date="2016-10" db="EMBL/GenBank/DDBJ databases">
        <title>Sequence of Gallionella enrichment culture.</title>
        <authorList>
            <person name="Poehlein A."/>
            <person name="Muehling M."/>
            <person name="Daniel R."/>
        </authorList>
    </citation>
    <scope>NUCLEOTIDE SEQUENCE</scope>
</reference>